<evidence type="ECO:0000313" key="1">
    <source>
        <dbReference type="Proteomes" id="UP000038045"/>
    </source>
</evidence>
<protein>
    <submittedName>
        <fullName evidence="2">DUF4476 domain-containing protein</fullName>
    </submittedName>
</protein>
<dbReference type="Proteomes" id="UP000038045">
    <property type="component" value="Unplaced"/>
</dbReference>
<evidence type="ECO:0000313" key="2">
    <source>
        <dbReference type="WBParaSite" id="PTRK_0000015100.1"/>
    </source>
</evidence>
<reference evidence="2" key="1">
    <citation type="submission" date="2017-02" db="UniProtKB">
        <authorList>
            <consortium name="WormBaseParasite"/>
        </authorList>
    </citation>
    <scope>IDENTIFICATION</scope>
</reference>
<proteinExistence type="predicted"/>
<name>A0A0N4Z0B8_PARTI</name>
<organism evidence="1 2">
    <name type="scientific">Parastrongyloides trichosuri</name>
    <name type="common">Possum-specific nematode worm</name>
    <dbReference type="NCBI Taxonomy" id="131310"/>
    <lineage>
        <taxon>Eukaryota</taxon>
        <taxon>Metazoa</taxon>
        <taxon>Ecdysozoa</taxon>
        <taxon>Nematoda</taxon>
        <taxon>Chromadorea</taxon>
        <taxon>Rhabditida</taxon>
        <taxon>Tylenchina</taxon>
        <taxon>Panagrolaimomorpha</taxon>
        <taxon>Strongyloidoidea</taxon>
        <taxon>Strongyloididae</taxon>
        <taxon>Parastrongyloides</taxon>
    </lineage>
</organism>
<dbReference type="WBParaSite" id="PTRK_0000015100.1">
    <property type="protein sequence ID" value="PTRK_0000015100.1"/>
    <property type="gene ID" value="PTRK_0000015100"/>
</dbReference>
<accession>A0A0N4Z0B8</accession>
<sequence>MEEKDMSGITKEKNTLPQGMDEFINSETFKTTYPIITKEMELLKNYLEEKNIIRRVSIREILMELFHSDSNSEIITYLLNDNEQMIENIIKNFNDIFYMGYRKFIKDILISLKRGGNNCSCKNCEEGCSGRSCLNDKINGMSSRNSYVITPTNGNQKEYEELRKKLFSEMVFFINEVKNRGGSNVSFDDVCLQYYIDNNCYPSIYELFYNETEDAFKYCISIMEEAFFVNVKSCENVLLSMKDLNFNDGNIIEKPCSLLHEKEIENNLEAVIAGGDILCEGKGFDDDKNISSNDEEKEGNMSITDMLINIAGFENGDALEEFICSRLEHYVEETGIDEIPICDMDTIVNSFFDMHVDAMKEFGKTWDEMCQKWVDKKYLYFNKTKTAVMVTDPETPELYLEDQDKIFTDNQEENERIVDELAELYGINLRPFILFQGGQPHMIIEDGTIENGDCEDDIN</sequence>
<dbReference type="AlphaFoldDB" id="A0A0N4Z0B8"/>
<keyword evidence="1" id="KW-1185">Reference proteome</keyword>